<accession>A0A0G0HK19</accession>
<evidence type="ECO:0000313" key="5">
    <source>
        <dbReference type="EMBL" id="KKQ38910.1"/>
    </source>
</evidence>
<comment type="catalytic activity">
    <reaction evidence="4">
        <text>alpha-D-glucose 6-phosphate = beta-D-fructose 6-phosphate</text>
        <dbReference type="Rhea" id="RHEA:11816"/>
        <dbReference type="ChEBI" id="CHEBI:57634"/>
        <dbReference type="ChEBI" id="CHEBI:58225"/>
        <dbReference type="EC" id="5.3.1.9"/>
    </reaction>
</comment>
<evidence type="ECO:0000313" key="6">
    <source>
        <dbReference type="Proteomes" id="UP000034471"/>
    </source>
</evidence>
<dbReference type="InterPro" id="IPR035476">
    <property type="entry name" value="SIS_PGI_1"/>
</dbReference>
<dbReference type="Proteomes" id="UP000034471">
    <property type="component" value="Unassembled WGS sequence"/>
</dbReference>
<dbReference type="UniPathway" id="UPA00109">
    <property type="reaction ID" value="UER00181"/>
</dbReference>
<gene>
    <name evidence="5" type="ORF">US54_C0001G0035</name>
</gene>
<dbReference type="InterPro" id="IPR001672">
    <property type="entry name" value="G6P_Isomerase"/>
</dbReference>
<evidence type="ECO:0000256" key="1">
    <source>
        <dbReference type="ARBA" id="ARBA00022432"/>
    </source>
</evidence>
<dbReference type="PROSITE" id="PS51463">
    <property type="entry name" value="P_GLUCOSE_ISOMERASE_3"/>
    <property type="match status" value="1"/>
</dbReference>
<evidence type="ECO:0000256" key="2">
    <source>
        <dbReference type="ARBA" id="ARBA00023152"/>
    </source>
</evidence>
<dbReference type="GO" id="GO:0004347">
    <property type="term" value="F:glucose-6-phosphate isomerase activity"/>
    <property type="evidence" value="ECO:0007669"/>
    <property type="project" value="UniProtKB-EC"/>
</dbReference>
<dbReference type="SUPFAM" id="SSF53697">
    <property type="entry name" value="SIS domain"/>
    <property type="match status" value="1"/>
</dbReference>
<organism evidence="5 6">
    <name type="scientific">Candidatus Roizmanbacteria bacterium GW2011_GWA2_37_7</name>
    <dbReference type="NCBI Taxonomy" id="1618481"/>
    <lineage>
        <taxon>Bacteria</taxon>
        <taxon>Candidatus Roizmaniibacteriota</taxon>
    </lineage>
</organism>
<keyword evidence="3 4" id="KW-0413">Isomerase</keyword>
<reference evidence="5 6" key="1">
    <citation type="journal article" date="2015" name="Nature">
        <title>rRNA introns, odd ribosomes, and small enigmatic genomes across a large radiation of phyla.</title>
        <authorList>
            <person name="Brown C.T."/>
            <person name="Hug L.A."/>
            <person name="Thomas B.C."/>
            <person name="Sharon I."/>
            <person name="Castelle C.J."/>
            <person name="Singh A."/>
            <person name="Wilkins M.J."/>
            <person name="Williams K.H."/>
            <person name="Banfield J.F."/>
        </authorList>
    </citation>
    <scope>NUCLEOTIDE SEQUENCE [LARGE SCALE GENOMIC DNA]</scope>
</reference>
<dbReference type="PANTHER" id="PTHR11469:SF1">
    <property type="entry name" value="GLUCOSE-6-PHOSPHATE ISOMERASE"/>
    <property type="match status" value="1"/>
</dbReference>
<dbReference type="InterPro" id="IPR046348">
    <property type="entry name" value="SIS_dom_sf"/>
</dbReference>
<name>A0A0G0HK19_9BACT</name>
<dbReference type="EC" id="5.3.1.9" evidence="4"/>
<dbReference type="GO" id="GO:0006096">
    <property type="term" value="P:glycolytic process"/>
    <property type="evidence" value="ECO:0007669"/>
    <property type="project" value="UniProtKB-UniPathway"/>
</dbReference>
<dbReference type="PANTHER" id="PTHR11469">
    <property type="entry name" value="GLUCOSE-6-PHOSPHATE ISOMERASE"/>
    <property type="match status" value="1"/>
</dbReference>
<dbReference type="PRINTS" id="PR00662">
    <property type="entry name" value="G6PISOMERASE"/>
</dbReference>
<comment type="pathway">
    <text evidence="4">Carbohydrate degradation; glycolysis; D-glyceraldehyde 3-phosphate and glycerone phosphate from D-glucose: step 2/4.</text>
</comment>
<dbReference type="Pfam" id="PF00342">
    <property type="entry name" value="PGI"/>
    <property type="match status" value="1"/>
</dbReference>
<dbReference type="EMBL" id="LBTJ01000001">
    <property type="protein sequence ID" value="KKQ38910.1"/>
    <property type="molecule type" value="Genomic_DNA"/>
</dbReference>
<dbReference type="STRING" id="1618481.US54_C0001G0035"/>
<keyword evidence="1 4" id="KW-0312">Gluconeogenesis</keyword>
<proteinExistence type="inferred from homology"/>
<protein>
    <recommendedName>
        <fullName evidence="4">Glucose-6-phosphate isomerase</fullName>
        <ecNumber evidence="4">5.3.1.9</ecNumber>
    </recommendedName>
</protein>
<comment type="caution">
    <text evidence="5">The sequence shown here is derived from an EMBL/GenBank/DDBJ whole genome shotgun (WGS) entry which is preliminary data.</text>
</comment>
<dbReference type="GO" id="GO:0097367">
    <property type="term" value="F:carbohydrate derivative binding"/>
    <property type="evidence" value="ECO:0007669"/>
    <property type="project" value="InterPro"/>
</dbReference>
<dbReference type="GO" id="GO:0051156">
    <property type="term" value="P:glucose 6-phosphate metabolic process"/>
    <property type="evidence" value="ECO:0007669"/>
    <property type="project" value="TreeGrafter"/>
</dbReference>
<dbReference type="CDD" id="cd05015">
    <property type="entry name" value="SIS_PGI_1"/>
    <property type="match status" value="1"/>
</dbReference>
<dbReference type="GO" id="GO:0048029">
    <property type="term" value="F:monosaccharide binding"/>
    <property type="evidence" value="ECO:0007669"/>
    <property type="project" value="TreeGrafter"/>
</dbReference>
<dbReference type="AlphaFoldDB" id="A0A0G0HK19"/>
<sequence>MQFYYKNTALIDSSSLSKYLSKLETYCVRLQNVVFGGGYDELEGSINLPSDENLFNDVCALVKKIETKTLQYIIVVGIGGSNLGTKAIYDALFGYYDVLDCERFPKIIFLDTQDPDVLMKIGRLIEKLSHKDQIVINAISKSGSTTETAANLEVVSSTLFHKFGNISDRFVFTTDEESNMYNIAKKIHIKTLVIPKKIGGRYSVLSSVGLFPLMLVGLDVIKLRQGAENVRKMCVNSSMLVNPSAISSALLYHYYLCGKNINDNFIFLPQLESLGKWYRQLMGESIGKNGKGITPTISIGSTDLHSVGQLYLGGPKDKITSFIYSQEVDQGISVPNNPRFGLVPEIEGKKIYEIINAIVSGTKIAYQKQKLPFVEIVLDGIREEEIGAFMQFKMIEMMYLAKLLKVNAFDQPHVELYKIETKKILEGRV</sequence>
<keyword evidence="2 4" id="KW-0324">Glycolysis</keyword>
<dbReference type="GO" id="GO:0005829">
    <property type="term" value="C:cytosol"/>
    <property type="evidence" value="ECO:0007669"/>
    <property type="project" value="TreeGrafter"/>
</dbReference>
<dbReference type="GO" id="GO:0006094">
    <property type="term" value="P:gluconeogenesis"/>
    <property type="evidence" value="ECO:0007669"/>
    <property type="project" value="UniProtKB-KW"/>
</dbReference>
<evidence type="ECO:0000256" key="3">
    <source>
        <dbReference type="ARBA" id="ARBA00023235"/>
    </source>
</evidence>
<comment type="similarity">
    <text evidence="4">Belongs to the GPI family.</text>
</comment>
<dbReference type="Gene3D" id="3.40.50.10490">
    <property type="entry name" value="Glucose-6-phosphate isomerase like protein, domain 1"/>
    <property type="match status" value="2"/>
</dbReference>
<evidence type="ECO:0000256" key="4">
    <source>
        <dbReference type="RuleBase" id="RU000612"/>
    </source>
</evidence>